<evidence type="ECO:0000313" key="4">
    <source>
        <dbReference type="Proteomes" id="UP000501076"/>
    </source>
</evidence>
<dbReference type="RefSeq" id="WP_171778023.1">
    <property type="nucleotide sequence ID" value="NZ_CP045273.1"/>
</dbReference>
<evidence type="ECO:0000313" key="3">
    <source>
        <dbReference type="EMBL" id="QJX80039.1"/>
    </source>
</evidence>
<protein>
    <recommendedName>
        <fullName evidence="2">Calcineurin-like phosphoesterase domain-containing protein</fullName>
    </recommendedName>
</protein>
<organism evidence="3 4">
    <name type="scientific">Priestia megaterium</name>
    <name type="common">Bacillus megaterium</name>
    <dbReference type="NCBI Taxonomy" id="1404"/>
    <lineage>
        <taxon>Bacteria</taxon>
        <taxon>Bacillati</taxon>
        <taxon>Bacillota</taxon>
        <taxon>Bacilli</taxon>
        <taxon>Bacillales</taxon>
        <taxon>Bacillaceae</taxon>
        <taxon>Priestia</taxon>
    </lineage>
</organism>
<dbReference type="InterPro" id="IPR024654">
    <property type="entry name" value="Calcineurin-like_PHP_lpxH"/>
</dbReference>
<feature type="domain" description="Calcineurin-like phosphoesterase" evidence="2">
    <location>
        <begin position="20"/>
        <end position="166"/>
    </location>
</feature>
<dbReference type="SUPFAM" id="SSF56300">
    <property type="entry name" value="Metallo-dependent phosphatases"/>
    <property type="match status" value="1"/>
</dbReference>
<dbReference type="EMBL" id="CP045273">
    <property type="protein sequence ID" value="QJX80039.1"/>
    <property type="molecule type" value="Genomic_DNA"/>
</dbReference>
<gene>
    <name evidence="3" type="ORF">FDZ14_28455</name>
</gene>
<dbReference type="InterPro" id="IPR029052">
    <property type="entry name" value="Metallo-depent_PP-like"/>
</dbReference>
<evidence type="ECO:0000256" key="1">
    <source>
        <dbReference type="ARBA" id="ARBA00008950"/>
    </source>
</evidence>
<dbReference type="Proteomes" id="UP000501076">
    <property type="component" value="Plasmid pFDU301A"/>
</dbReference>
<evidence type="ECO:0000259" key="2">
    <source>
        <dbReference type="Pfam" id="PF12850"/>
    </source>
</evidence>
<comment type="similarity">
    <text evidence="1">Belongs to the metallophosphoesterase superfamily. YfcE family.</text>
</comment>
<dbReference type="Pfam" id="PF12850">
    <property type="entry name" value="Metallophos_2"/>
    <property type="match status" value="1"/>
</dbReference>
<reference evidence="3 4" key="1">
    <citation type="submission" date="2019-10" db="EMBL/GenBank/DDBJ databases">
        <title>Complete genome sequences for adaption low water activity.</title>
        <authorList>
            <person name="Zhao L."/>
            <person name="Zhong J."/>
        </authorList>
    </citation>
    <scope>NUCLEOTIDE SEQUENCE [LARGE SCALE GENOMIC DNA]</scope>
    <source>
        <strain evidence="3 4">FDU301</strain>
        <plasmid evidence="4">pfdu301a</plasmid>
    </source>
</reference>
<name>A0A6M6E4D8_PRIMG</name>
<dbReference type="AlphaFoldDB" id="A0A6M6E4D8"/>
<geneLocation type="plasmid" evidence="4">
    <name>pfdu301a</name>
</geneLocation>
<sequence>MLLYVFSDFQGEKTIPDGNPDLVILLGDICYRDAIEIDNKYNCPKIGVYGNHDTIIEWKETNIQLIHETTFEFKGITFGGFGGCPRYNRKPNQYNEEQCLNFTQNLDYVDVFIAHSNPAYDSSLADWDAHRGFKSFNHYISEKKPKYFLHGHLHKPFIKQEQETTICSVYPFLKLIL</sequence>
<dbReference type="Gene3D" id="3.60.21.10">
    <property type="match status" value="1"/>
</dbReference>
<proteinExistence type="inferred from homology"/>
<accession>A0A6M6E4D8</accession>
<keyword evidence="3" id="KW-0614">Plasmid</keyword>